<dbReference type="STRING" id="27349.A0A0L6UN99"/>
<feature type="compositionally biased region" description="Basic and acidic residues" evidence="1">
    <location>
        <begin position="175"/>
        <end position="195"/>
    </location>
</feature>
<feature type="region of interest" description="Disordered" evidence="1">
    <location>
        <begin position="101"/>
        <end position="123"/>
    </location>
</feature>
<keyword evidence="3" id="KW-1185">Reference proteome</keyword>
<comment type="caution">
    <text evidence="2">The sequence shown here is derived from an EMBL/GenBank/DDBJ whole genome shotgun (WGS) entry which is preliminary data.</text>
</comment>
<protein>
    <submittedName>
        <fullName evidence="2">Uncharacterized protein</fullName>
    </submittedName>
</protein>
<sequence>MLLGTALVIESHTILSKEAQFQKDQRGSINYRPQEAEAGKSRSGAWKHLNGHIIRLIHSSEFWSPNPNWFSMQQKWVDALEPATIAELILVDIYSKVPFPNPSISQSGRPKQHIKLDNTGDQNGEWLQKSISSAFPEMGLSQGTIQYPPDAPSGSGSHPQGHQDGQDNNNEEELDRTAMEMERQLTAEAAKEKKAASQKGKKASKSKGSSKSGRNVASMYIDDTAAEG</sequence>
<proteinExistence type="predicted"/>
<dbReference type="AlphaFoldDB" id="A0A0L6UN99"/>
<gene>
    <name evidence="2" type="ORF">VP01_4654g3</name>
</gene>
<dbReference type="EMBL" id="LAVV01009784">
    <property type="protein sequence ID" value="KNZ49996.1"/>
    <property type="molecule type" value="Genomic_DNA"/>
</dbReference>
<dbReference type="Proteomes" id="UP000037035">
    <property type="component" value="Unassembled WGS sequence"/>
</dbReference>
<evidence type="ECO:0000313" key="3">
    <source>
        <dbReference type="Proteomes" id="UP000037035"/>
    </source>
</evidence>
<organism evidence="2 3">
    <name type="scientific">Puccinia sorghi</name>
    <dbReference type="NCBI Taxonomy" id="27349"/>
    <lineage>
        <taxon>Eukaryota</taxon>
        <taxon>Fungi</taxon>
        <taxon>Dikarya</taxon>
        <taxon>Basidiomycota</taxon>
        <taxon>Pucciniomycotina</taxon>
        <taxon>Pucciniomycetes</taxon>
        <taxon>Pucciniales</taxon>
        <taxon>Pucciniaceae</taxon>
        <taxon>Puccinia</taxon>
    </lineage>
</organism>
<evidence type="ECO:0000313" key="2">
    <source>
        <dbReference type="EMBL" id="KNZ49996.1"/>
    </source>
</evidence>
<reference evidence="2 3" key="1">
    <citation type="submission" date="2015-08" db="EMBL/GenBank/DDBJ databases">
        <title>Next Generation Sequencing and Analysis of the Genome of Puccinia sorghi L Schw, the Causal Agent of Maize Common Rust.</title>
        <authorList>
            <person name="Rochi L."/>
            <person name="Burguener G."/>
            <person name="Darino M."/>
            <person name="Turjanski A."/>
            <person name="Kreff E."/>
            <person name="Dieguez M.J."/>
            <person name="Sacco F."/>
        </authorList>
    </citation>
    <scope>NUCLEOTIDE SEQUENCE [LARGE SCALE GENOMIC DNA]</scope>
    <source>
        <strain evidence="2 3">RO10H11247</strain>
    </source>
</reference>
<accession>A0A0L6UN99</accession>
<feature type="region of interest" description="Disordered" evidence="1">
    <location>
        <begin position="140"/>
        <end position="228"/>
    </location>
</feature>
<name>A0A0L6UN99_9BASI</name>
<evidence type="ECO:0000256" key="1">
    <source>
        <dbReference type="SAM" id="MobiDB-lite"/>
    </source>
</evidence>
<dbReference type="VEuPathDB" id="FungiDB:VP01_4654g3"/>